<keyword evidence="3" id="KW-1185">Reference proteome</keyword>
<evidence type="ECO:0000259" key="1">
    <source>
        <dbReference type="Pfam" id="PF08646"/>
    </source>
</evidence>
<dbReference type="EMBL" id="JASCZI010211547">
    <property type="protein sequence ID" value="MED6194205.1"/>
    <property type="molecule type" value="Genomic_DNA"/>
</dbReference>
<comment type="caution">
    <text evidence="2">The sequence shown here is derived from an EMBL/GenBank/DDBJ whole genome shotgun (WGS) entry which is preliminary data.</text>
</comment>
<accession>A0ABU6X7V9</accession>
<dbReference type="Pfam" id="PF08646">
    <property type="entry name" value="Rep_fac-A_C"/>
    <property type="match status" value="1"/>
</dbReference>
<dbReference type="Gene3D" id="2.40.50.140">
    <property type="entry name" value="Nucleic acid-binding proteins"/>
    <property type="match status" value="1"/>
</dbReference>
<organism evidence="2 3">
    <name type="scientific">Stylosanthes scabra</name>
    <dbReference type="NCBI Taxonomy" id="79078"/>
    <lineage>
        <taxon>Eukaryota</taxon>
        <taxon>Viridiplantae</taxon>
        <taxon>Streptophyta</taxon>
        <taxon>Embryophyta</taxon>
        <taxon>Tracheophyta</taxon>
        <taxon>Spermatophyta</taxon>
        <taxon>Magnoliopsida</taxon>
        <taxon>eudicotyledons</taxon>
        <taxon>Gunneridae</taxon>
        <taxon>Pentapetalae</taxon>
        <taxon>rosids</taxon>
        <taxon>fabids</taxon>
        <taxon>Fabales</taxon>
        <taxon>Fabaceae</taxon>
        <taxon>Papilionoideae</taxon>
        <taxon>50 kb inversion clade</taxon>
        <taxon>dalbergioids sensu lato</taxon>
        <taxon>Dalbergieae</taxon>
        <taxon>Pterocarpus clade</taxon>
        <taxon>Stylosanthes</taxon>
    </lineage>
</organism>
<gene>
    <name evidence="2" type="ORF">PIB30_026322</name>
</gene>
<name>A0ABU6X7V9_9FABA</name>
<dbReference type="InterPro" id="IPR013955">
    <property type="entry name" value="Rep_factor-A_C"/>
</dbReference>
<dbReference type="InterPro" id="IPR012340">
    <property type="entry name" value="NA-bd_OB-fold"/>
</dbReference>
<dbReference type="Proteomes" id="UP001341840">
    <property type="component" value="Unassembled WGS sequence"/>
</dbReference>
<reference evidence="2 3" key="1">
    <citation type="journal article" date="2023" name="Plants (Basel)">
        <title>Bridging the Gap: Combining Genomics and Transcriptomics Approaches to Understand Stylosanthes scabra, an Orphan Legume from the Brazilian Caatinga.</title>
        <authorList>
            <person name="Ferreira-Neto J.R.C."/>
            <person name="da Silva M.D."/>
            <person name="Binneck E."/>
            <person name="de Melo N.F."/>
            <person name="da Silva R.H."/>
            <person name="de Melo A.L.T.M."/>
            <person name="Pandolfi V."/>
            <person name="Bustamante F.O."/>
            <person name="Brasileiro-Vidal A.C."/>
            <person name="Benko-Iseppon A.M."/>
        </authorList>
    </citation>
    <scope>NUCLEOTIDE SEQUENCE [LARGE SCALE GENOMIC DNA]</scope>
    <source>
        <tissue evidence="2">Leaves</tissue>
    </source>
</reference>
<proteinExistence type="predicted"/>
<feature type="domain" description="Replication factor A C-terminal" evidence="1">
    <location>
        <begin position="203"/>
        <end position="282"/>
    </location>
</feature>
<evidence type="ECO:0000313" key="3">
    <source>
        <dbReference type="Proteomes" id="UP001341840"/>
    </source>
</evidence>
<protein>
    <recommendedName>
        <fullName evidence="1">Replication factor A C-terminal domain-containing protein</fullName>
    </recommendedName>
</protein>
<dbReference type="SUPFAM" id="SSF50249">
    <property type="entry name" value="Nucleic acid-binding proteins"/>
    <property type="match status" value="1"/>
</dbReference>
<sequence length="285" mass="32342">MSQATQMGTELTKLTTKRSQCVIKVWLVRMWEGPPKANDGEGGAWEILFHDYKTGSSYLPPNVSLQLIASVINEEPLQEKVLFDFLAEVVRKEDPKDMVTKFGTNSKRLGLRVEDAEYLYAVGCLVDRIKPYIEEDKAEPLIVAFQLFRVKEWNVILGGKNYRSAVDDLRGGMCGVETIENVLNAEEFGNKWISCEIEDFDVGKNDWCFIACHDCHKKCKKVDDHFVCDNDNCTKQIAEVELRYKLFAYVNDSTGSMFVVLWDTEATQIVGLTAAKLRGLNKEAM</sequence>
<evidence type="ECO:0000313" key="2">
    <source>
        <dbReference type="EMBL" id="MED6194205.1"/>
    </source>
</evidence>